<protein>
    <submittedName>
        <fullName evidence="1">Phage tail protein</fullName>
    </submittedName>
</protein>
<accession>A0ABV9SAC3</accession>
<dbReference type="Proteomes" id="UP001595859">
    <property type="component" value="Unassembled WGS sequence"/>
</dbReference>
<sequence>MLPHLSAPDPTAIDLTTESLPLVEPVSASRFFVNVLGWSQGLGFTELAGFNSAVNASEYSYNGRLGNVRTKQFGRPSPPTITLKRGLDSIGFAQLFAWHTLARGNNPVGKVPATFTILAASGLPVAACTLENAWCSRLEIDPAQAGGSNVVMMKVTIECDDIVML</sequence>
<proteinExistence type="predicted"/>
<reference evidence="2" key="1">
    <citation type="journal article" date="2019" name="Int. J. Syst. Evol. Microbiol.">
        <title>The Global Catalogue of Microorganisms (GCM) 10K type strain sequencing project: providing services to taxonomists for standard genome sequencing and annotation.</title>
        <authorList>
            <consortium name="The Broad Institute Genomics Platform"/>
            <consortium name="The Broad Institute Genome Sequencing Center for Infectious Disease"/>
            <person name="Wu L."/>
            <person name="Ma J."/>
        </authorList>
    </citation>
    <scope>NUCLEOTIDE SEQUENCE [LARGE SCALE GENOMIC DNA]</scope>
    <source>
        <strain evidence="2">ZS-22-S1</strain>
    </source>
</reference>
<keyword evidence="2" id="KW-1185">Reference proteome</keyword>
<dbReference type="Pfam" id="PF06841">
    <property type="entry name" value="Phage_T4_gp19"/>
    <property type="match status" value="1"/>
</dbReference>
<dbReference type="InterPro" id="IPR010667">
    <property type="entry name" value="Phage_T4_Gp19"/>
</dbReference>
<evidence type="ECO:0000313" key="2">
    <source>
        <dbReference type="Proteomes" id="UP001595859"/>
    </source>
</evidence>
<evidence type="ECO:0000313" key="1">
    <source>
        <dbReference type="EMBL" id="MFC4857275.1"/>
    </source>
</evidence>
<dbReference type="EMBL" id="JBHSIS010000017">
    <property type="protein sequence ID" value="MFC4857275.1"/>
    <property type="molecule type" value="Genomic_DNA"/>
</dbReference>
<name>A0ABV9SAC3_9PSEU</name>
<dbReference type="RefSeq" id="WP_378059262.1">
    <property type="nucleotide sequence ID" value="NZ_JBHSIS010000017.1"/>
</dbReference>
<organism evidence="1 2">
    <name type="scientific">Actinophytocola glycyrrhizae</name>
    <dbReference type="NCBI Taxonomy" id="2044873"/>
    <lineage>
        <taxon>Bacteria</taxon>
        <taxon>Bacillati</taxon>
        <taxon>Actinomycetota</taxon>
        <taxon>Actinomycetes</taxon>
        <taxon>Pseudonocardiales</taxon>
        <taxon>Pseudonocardiaceae</taxon>
    </lineage>
</organism>
<gene>
    <name evidence="1" type="ORF">ACFPCV_27580</name>
</gene>
<comment type="caution">
    <text evidence="1">The sequence shown here is derived from an EMBL/GenBank/DDBJ whole genome shotgun (WGS) entry which is preliminary data.</text>
</comment>